<dbReference type="OrthoDB" id="442503at2759"/>
<protein>
    <recommendedName>
        <fullName evidence="1">Neurotransmitter-gated ion-channel ligand-binding domain-containing protein</fullName>
    </recommendedName>
</protein>
<evidence type="ECO:0000313" key="2">
    <source>
        <dbReference type="EMBL" id="CAD7223028.1"/>
    </source>
</evidence>
<name>A0A7R8W4P0_9CRUS</name>
<dbReference type="GO" id="GO:0005230">
    <property type="term" value="F:extracellular ligand-gated monoatomic ion channel activity"/>
    <property type="evidence" value="ECO:0007669"/>
    <property type="project" value="InterPro"/>
</dbReference>
<dbReference type="AlphaFoldDB" id="A0A7R8W4P0"/>
<dbReference type="EMBL" id="OB660140">
    <property type="protein sequence ID" value="CAD7223028.1"/>
    <property type="molecule type" value="Genomic_DNA"/>
</dbReference>
<proteinExistence type="predicted"/>
<dbReference type="SUPFAM" id="SSF63712">
    <property type="entry name" value="Nicotinic receptor ligand binding domain-like"/>
    <property type="match status" value="1"/>
</dbReference>
<dbReference type="Pfam" id="PF02931">
    <property type="entry name" value="Neur_chan_LBD"/>
    <property type="match status" value="1"/>
</dbReference>
<gene>
    <name evidence="2" type="ORF">CTOB1V02_LOCUS1023</name>
</gene>
<sequence>MVWTSLFSGMPNREICFVVLLIICCLHIKQTQALELNPRMLVESNKGTGAVKKPLPPNVREEVALELIRNLTHPDNYSLHVKPPQELVNVRTRIFLYYITGFSTVNTEFTIQALFQYVWRDERLDFSHVPDIPVIEGEGWLEEMIWTPNIYFVNEKDSEHFDVIKKNVFVAI</sequence>
<feature type="domain" description="Neurotransmitter-gated ion-channel ligand-binding" evidence="1">
    <location>
        <begin position="67"/>
        <end position="171"/>
    </location>
</feature>
<dbReference type="InterPro" id="IPR036734">
    <property type="entry name" value="Neur_chan_lig-bd_sf"/>
</dbReference>
<dbReference type="Gene3D" id="2.70.170.10">
    <property type="entry name" value="Neurotransmitter-gated ion-channel ligand-binding domain"/>
    <property type="match status" value="1"/>
</dbReference>
<reference evidence="2" key="1">
    <citation type="submission" date="2020-11" db="EMBL/GenBank/DDBJ databases">
        <authorList>
            <person name="Tran Van P."/>
        </authorList>
    </citation>
    <scope>NUCLEOTIDE SEQUENCE</scope>
</reference>
<feature type="non-terminal residue" evidence="2">
    <location>
        <position position="172"/>
    </location>
</feature>
<dbReference type="GO" id="GO:0016020">
    <property type="term" value="C:membrane"/>
    <property type="evidence" value="ECO:0007669"/>
    <property type="project" value="InterPro"/>
</dbReference>
<evidence type="ECO:0000259" key="1">
    <source>
        <dbReference type="Pfam" id="PF02931"/>
    </source>
</evidence>
<accession>A0A7R8W4P0</accession>
<dbReference type="InterPro" id="IPR006202">
    <property type="entry name" value="Neur_chan_lig-bd"/>
</dbReference>
<organism evidence="2">
    <name type="scientific">Cyprideis torosa</name>
    <dbReference type="NCBI Taxonomy" id="163714"/>
    <lineage>
        <taxon>Eukaryota</taxon>
        <taxon>Metazoa</taxon>
        <taxon>Ecdysozoa</taxon>
        <taxon>Arthropoda</taxon>
        <taxon>Crustacea</taxon>
        <taxon>Oligostraca</taxon>
        <taxon>Ostracoda</taxon>
        <taxon>Podocopa</taxon>
        <taxon>Podocopida</taxon>
        <taxon>Cytherocopina</taxon>
        <taxon>Cytheroidea</taxon>
        <taxon>Cytherideidae</taxon>
        <taxon>Cyprideis</taxon>
    </lineage>
</organism>